<protein>
    <submittedName>
        <fullName evidence="1">Uncharacterized protein</fullName>
    </submittedName>
</protein>
<gene>
    <name evidence="1" type="ORF">ILEXP_LOCUS28853</name>
</gene>
<evidence type="ECO:0000313" key="2">
    <source>
        <dbReference type="Proteomes" id="UP001642360"/>
    </source>
</evidence>
<accession>A0ABC8SW47</accession>
<evidence type="ECO:0000313" key="1">
    <source>
        <dbReference type="EMBL" id="CAK9160121.1"/>
    </source>
</evidence>
<name>A0ABC8SW47_9AQUA</name>
<comment type="caution">
    <text evidence="1">The sequence shown here is derived from an EMBL/GenBank/DDBJ whole genome shotgun (WGS) entry which is preliminary data.</text>
</comment>
<sequence>MLKFVYNQPTSSFVITQAPPKFKPSLKALNYREKISIELNPEMAEPSSGRGFHFHLLIPLMFLWRASGAAC</sequence>
<organism evidence="1 2">
    <name type="scientific">Ilex paraguariensis</name>
    <name type="common">yerba mate</name>
    <dbReference type="NCBI Taxonomy" id="185542"/>
    <lineage>
        <taxon>Eukaryota</taxon>
        <taxon>Viridiplantae</taxon>
        <taxon>Streptophyta</taxon>
        <taxon>Embryophyta</taxon>
        <taxon>Tracheophyta</taxon>
        <taxon>Spermatophyta</taxon>
        <taxon>Magnoliopsida</taxon>
        <taxon>eudicotyledons</taxon>
        <taxon>Gunneridae</taxon>
        <taxon>Pentapetalae</taxon>
        <taxon>asterids</taxon>
        <taxon>campanulids</taxon>
        <taxon>Aquifoliales</taxon>
        <taxon>Aquifoliaceae</taxon>
        <taxon>Ilex</taxon>
    </lineage>
</organism>
<reference evidence="1 2" key="1">
    <citation type="submission" date="2024-02" db="EMBL/GenBank/DDBJ databases">
        <authorList>
            <person name="Vignale AGUSTIN F."/>
            <person name="Sosa J E."/>
            <person name="Modenutti C."/>
        </authorList>
    </citation>
    <scope>NUCLEOTIDE SEQUENCE [LARGE SCALE GENOMIC DNA]</scope>
</reference>
<keyword evidence="2" id="KW-1185">Reference proteome</keyword>
<dbReference type="AlphaFoldDB" id="A0ABC8SW47"/>
<dbReference type="Proteomes" id="UP001642360">
    <property type="component" value="Unassembled WGS sequence"/>
</dbReference>
<dbReference type="EMBL" id="CAUOFW020003469">
    <property type="protein sequence ID" value="CAK9160121.1"/>
    <property type="molecule type" value="Genomic_DNA"/>
</dbReference>
<proteinExistence type="predicted"/>